<dbReference type="EMBL" id="BAABWH010000006">
    <property type="protein sequence ID" value="GAA6146267.1"/>
    <property type="molecule type" value="Genomic_DNA"/>
</dbReference>
<evidence type="ECO:0000313" key="2">
    <source>
        <dbReference type="Proteomes" id="UP001481413"/>
    </source>
</evidence>
<dbReference type="InterPro" id="IPR017686">
    <property type="entry name" value="Phg/plasmid-like_prot"/>
</dbReference>
<sequence>MAHLVEQMAYTGTTPWHGLGNQLTENQPLEVWAEQAGMNWQIEECPVHFIASGNPVMGELKQYDNNKVLYRSDTKEPLSVVGNRYKVVQPEEILEFYRDLTERSGFQLETAGVLKGGRKLWALARTGQTGAIKGNDHINAYVLLATACDGTMATTAQFTSVRVVCNNTLHVALQNQGGSVVKVRHSTDFDANKVKNGLGISISNWNNFMYELKELSNRKVTHKEALTYIEGVFTSNGQTSQRGAKRALELFEGQGYGSNLASADGTAYGLVNAVTQYVDHERRARGNDYRLDSAWFGIGAQIKDQALTQALALVA</sequence>
<protein>
    <submittedName>
        <fullName evidence="1">DUF932 domain-containing protein</fullName>
    </submittedName>
</protein>
<evidence type="ECO:0000313" key="1">
    <source>
        <dbReference type="EMBL" id="GAA6146267.1"/>
    </source>
</evidence>
<reference evidence="1 2" key="1">
    <citation type="submission" date="2024-04" db="EMBL/GenBank/DDBJ databases">
        <title>Draft genome sequence of Thalassolituus maritimus NBRC 116585.</title>
        <authorList>
            <person name="Miyakawa T."/>
            <person name="Kusuya Y."/>
            <person name="Miura T."/>
        </authorList>
    </citation>
    <scope>NUCLEOTIDE SEQUENCE [LARGE SCALE GENOMIC DNA]</scope>
    <source>
        <strain evidence="1 2">5NW40-0001</strain>
    </source>
</reference>
<comment type="caution">
    <text evidence="1">The sequence shown here is derived from an EMBL/GenBank/DDBJ whole genome shotgun (WGS) entry which is preliminary data.</text>
</comment>
<name>A0ABQ0A1J4_9GAMM</name>
<accession>A0ABQ0A1J4</accession>
<dbReference type="Pfam" id="PF06067">
    <property type="entry name" value="DUF932"/>
    <property type="match status" value="1"/>
</dbReference>
<keyword evidence="2" id="KW-1185">Reference proteome</keyword>
<dbReference type="Proteomes" id="UP001481413">
    <property type="component" value="Unassembled WGS sequence"/>
</dbReference>
<dbReference type="NCBIfam" id="TIGR03299">
    <property type="entry name" value="LGT_TIGR03299"/>
    <property type="match status" value="1"/>
</dbReference>
<gene>
    <name evidence="1" type="ORF">NBRC116585_23850</name>
</gene>
<organism evidence="1 2">
    <name type="scientific">Thalassolituus maritimus</name>
    <dbReference type="NCBI Taxonomy" id="484498"/>
    <lineage>
        <taxon>Bacteria</taxon>
        <taxon>Pseudomonadati</taxon>
        <taxon>Pseudomonadota</taxon>
        <taxon>Gammaproteobacteria</taxon>
        <taxon>Oceanospirillales</taxon>
        <taxon>Oceanospirillaceae</taxon>
        <taxon>Thalassolituus</taxon>
    </lineage>
</organism>
<dbReference type="RefSeq" id="WP_353295480.1">
    <property type="nucleotide sequence ID" value="NZ_BAABWH010000006.1"/>
</dbReference>
<dbReference type="InterPro" id="IPR026325">
    <property type="entry name" value="DUF932"/>
</dbReference>
<proteinExistence type="predicted"/>